<evidence type="ECO:0000313" key="11">
    <source>
        <dbReference type="EMBL" id="SOC25270.1"/>
    </source>
</evidence>
<evidence type="ECO:0000256" key="6">
    <source>
        <dbReference type="ARBA" id="ARBA00022989"/>
    </source>
</evidence>
<dbReference type="GO" id="GO:0005886">
    <property type="term" value="C:plasma membrane"/>
    <property type="evidence" value="ECO:0007669"/>
    <property type="project" value="UniProtKB-SubCell"/>
</dbReference>
<comment type="subcellular location">
    <subcellularLocation>
        <location evidence="1">Cell inner membrane</location>
        <topology evidence="1">Multi-pass membrane protein</topology>
    </subcellularLocation>
</comment>
<name>A0A285TQ73_9BACL</name>
<keyword evidence="7 9" id="KW-0472">Membrane</keyword>
<evidence type="ECO:0000256" key="4">
    <source>
        <dbReference type="ARBA" id="ARBA00022519"/>
    </source>
</evidence>
<proteinExistence type="inferred from homology"/>
<feature type="transmembrane region" description="Helical" evidence="9">
    <location>
        <begin position="125"/>
        <end position="145"/>
    </location>
</feature>
<dbReference type="PANTHER" id="PTHR35011:SF2">
    <property type="entry name" value="2,3-DIKETO-L-GULONATE TRAP TRANSPORTER SMALL PERMEASE PROTEIN YIAM"/>
    <property type="match status" value="1"/>
</dbReference>
<keyword evidence="2" id="KW-0813">Transport</keyword>
<dbReference type="PANTHER" id="PTHR35011">
    <property type="entry name" value="2,3-DIKETO-L-GULONATE TRAP TRANSPORTER SMALL PERMEASE PROTEIN YIAM"/>
    <property type="match status" value="1"/>
</dbReference>
<dbReference type="RefSeq" id="WP_097075163.1">
    <property type="nucleotide sequence ID" value="NZ_OBMQ01000018.1"/>
</dbReference>
<evidence type="ECO:0000256" key="1">
    <source>
        <dbReference type="ARBA" id="ARBA00004429"/>
    </source>
</evidence>
<evidence type="ECO:0000256" key="5">
    <source>
        <dbReference type="ARBA" id="ARBA00022692"/>
    </source>
</evidence>
<keyword evidence="5 9" id="KW-0812">Transmembrane</keyword>
<dbReference type="Pfam" id="PF04290">
    <property type="entry name" value="DctQ"/>
    <property type="match status" value="1"/>
</dbReference>
<feature type="transmembrane region" description="Helical" evidence="9">
    <location>
        <begin position="84"/>
        <end position="105"/>
    </location>
</feature>
<dbReference type="InterPro" id="IPR055348">
    <property type="entry name" value="DctQ"/>
</dbReference>
<accession>A0A285TQ73</accession>
<feature type="domain" description="Tripartite ATP-independent periplasmic transporters DctQ component" evidence="10">
    <location>
        <begin position="21"/>
        <end position="151"/>
    </location>
</feature>
<dbReference type="OrthoDB" id="9815614at2"/>
<evidence type="ECO:0000259" key="10">
    <source>
        <dbReference type="Pfam" id="PF04290"/>
    </source>
</evidence>
<protein>
    <submittedName>
        <fullName evidence="11">TRAP-type C4-dicarboxylate transport system permease small subunit</fullName>
    </submittedName>
</protein>
<dbReference type="GO" id="GO:0022857">
    <property type="term" value="F:transmembrane transporter activity"/>
    <property type="evidence" value="ECO:0007669"/>
    <property type="project" value="TreeGrafter"/>
</dbReference>
<keyword evidence="6 9" id="KW-1133">Transmembrane helix</keyword>
<feature type="transmembrane region" description="Helical" evidence="9">
    <location>
        <begin position="45"/>
        <end position="63"/>
    </location>
</feature>
<dbReference type="AlphaFoldDB" id="A0A285TQ73"/>
<keyword evidence="12" id="KW-1185">Reference proteome</keyword>
<comment type="similarity">
    <text evidence="8">Belongs to the TRAP transporter small permease family.</text>
</comment>
<evidence type="ECO:0000256" key="7">
    <source>
        <dbReference type="ARBA" id="ARBA00023136"/>
    </source>
</evidence>
<dbReference type="GO" id="GO:0015740">
    <property type="term" value="P:C4-dicarboxylate transport"/>
    <property type="evidence" value="ECO:0007669"/>
    <property type="project" value="TreeGrafter"/>
</dbReference>
<dbReference type="Proteomes" id="UP000219636">
    <property type="component" value="Unassembled WGS sequence"/>
</dbReference>
<evidence type="ECO:0000256" key="3">
    <source>
        <dbReference type="ARBA" id="ARBA00022475"/>
    </source>
</evidence>
<feature type="transmembrane region" description="Helical" evidence="9">
    <location>
        <begin position="12"/>
        <end position="33"/>
    </location>
</feature>
<dbReference type="InterPro" id="IPR007387">
    <property type="entry name" value="TRAP_DctQ"/>
</dbReference>
<keyword evidence="4" id="KW-0997">Cell inner membrane</keyword>
<sequence>MAKITKRPIEAYACFAILIVMTVVMFAGVIWRYVFNSSLVWAEELARYLFVWFVFISASYAVISKAHIRVEALNGLIPLKIRPYINLIGSVVWLLFSLYIAYLGFQYSFDLWSQNTNSAALKLPMGLIYMGIPLGYLLMAIRVVVVEIYQTLASRKEGEA</sequence>
<evidence type="ECO:0000256" key="2">
    <source>
        <dbReference type="ARBA" id="ARBA00022448"/>
    </source>
</evidence>
<dbReference type="EMBL" id="OBMQ01000018">
    <property type="protein sequence ID" value="SOC25270.1"/>
    <property type="molecule type" value="Genomic_DNA"/>
</dbReference>
<gene>
    <name evidence="11" type="ORF">SAMN05880501_11854</name>
</gene>
<evidence type="ECO:0000256" key="9">
    <source>
        <dbReference type="SAM" id="Phobius"/>
    </source>
</evidence>
<evidence type="ECO:0000256" key="8">
    <source>
        <dbReference type="ARBA" id="ARBA00038436"/>
    </source>
</evidence>
<evidence type="ECO:0000313" key="12">
    <source>
        <dbReference type="Proteomes" id="UP000219636"/>
    </source>
</evidence>
<organism evidence="11 12">
    <name type="scientific">Ureibacillus xyleni</name>
    <dbReference type="NCBI Taxonomy" id="614648"/>
    <lineage>
        <taxon>Bacteria</taxon>
        <taxon>Bacillati</taxon>
        <taxon>Bacillota</taxon>
        <taxon>Bacilli</taxon>
        <taxon>Bacillales</taxon>
        <taxon>Caryophanaceae</taxon>
        <taxon>Ureibacillus</taxon>
    </lineage>
</organism>
<reference evidence="12" key="1">
    <citation type="submission" date="2017-08" db="EMBL/GenBank/DDBJ databases">
        <authorList>
            <person name="Varghese N."/>
            <person name="Submissions S."/>
        </authorList>
    </citation>
    <scope>NUCLEOTIDE SEQUENCE [LARGE SCALE GENOMIC DNA]</scope>
    <source>
        <strain evidence="12">JC22</strain>
    </source>
</reference>
<keyword evidence="3" id="KW-1003">Cell membrane</keyword>